<accession>A0AAD5Q6P7</accession>
<name>A0AAD5Q6P7_PYTIN</name>
<comment type="caution">
    <text evidence="2">The sequence shown here is derived from an EMBL/GenBank/DDBJ whole genome shotgun (WGS) entry which is preliminary data.</text>
</comment>
<evidence type="ECO:0000313" key="2">
    <source>
        <dbReference type="EMBL" id="KAJ0394069.1"/>
    </source>
</evidence>
<feature type="compositionally biased region" description="Low complexity" evidence="1">
    <location>
        <begin position="66"/>
        <end position="101"/>
    </location>
</feature>
<reference evidence="2" key="1">
    <citation type="submission" date="2021-12" db="EMBL/GenBank/DDBJ databases">
        <title>Prjna785345.</title>
        <authorList>
            <person name="Rujirawat T."/>
            <person name="Krajaejun T."/>
        </authorList>
    </citation>
    <scope>NUCLEOTIDE SEQUENCE</scope>
    <source>
        <strain evidence="2">Pi057C3</strain>
    </source>
</reference>
<evidence type="ECO:0000313" key="3">
    <source>
        <dbReference type="Proteomes" id="UP001209570"/>
    </source>
</evidence>
<sequence>MAPAVRALSETSDDGEDDDVVVDLFPGAFVNYAVQLSPSTFDTLTTLLSHLSTRRLDVTHADLIIPSTASPAPTTPAPTTAQPTPAPTTAQPTPAPTTAAPTPAPTPKPHMCHKFVTKLSCQFWFWCNWDKSRQACEPRF</sequence>
<organism evidence="2 3">
    <name type="scientific">Pythium insidiosum</name>
    <name type="common">Pythiosis disease agent</name>
    <dbReference type="NCBI Taxonomy" id="114742"/>
    <lineage>
        <taxon>Eukaryota</taxon>
        <taxon>Sar</taxon>
        <taxon>Stramenopiles</taxon>
        <taxon>Oomycota</taxon>
        <taxon>Peronosporomycetes</taxon>
        <taxon>Pythiales</taxon>
        <taxon>Pythiaceae</taxon>
        <taxon>Pythium</taxon>
    </lineage>
</organism>
<dbReference type="Proteomes" id="UP001209570">
    <property type="component" value="Unassembled WGS sequence"/>
</dbReference>
<dbReference type="EMBL" id="JAKCXM010000438">
    <property type="protein sequence ID" value="KAJ0394069.1"/>
    <property type="molecule type" value="Genomic_DNA"/>
</dbReference>
<keyword evidence="3" id="KW-1185">Reference proteome</keyword>
<dbReference type="AlphaFoldDB" id="A0AAD5Q6P7"/>
<evidence type="ECO:0000256" key="1">
    <source>
        <dbReference type="SAM" id="MobiDB-lite"/>
    </source>
</evidence>
<feature type="region of interest" description="Disordered" evidence="1">
    <location>
        <begin position="66"/>
        <end position="106"/>
    </location>
</feature>
<gene>
    <name evidence="2" type="ORF">P43SY_002170</name>
</gene>
<proteinExistence type="predicted"/>
<protein>
    <submittedName>
        <fullName evidence="2">Uncharacterized protein</fullName>
    </submittedName>
</protein>